<name>A0AC35U6V2_9BILA</name>
<evidence type="ECO:0000313" key="2">
    <source>
        <dbReference type="WBParaSite" id="RSKR_0000829900.1"/>
    </source>
</evidence>
<proteinExistence type="predicted"/>
<protein>
    <submittedName>
        <fullName evidence="2">Macrophage migration inhibitory factor</fullName>
    </submittedName>
</protein>
<accession>A0AC35U6V2</accession>
<evidence type="ECO:0000313" key="1">
    <source>
        <dbReference type="Proteomes" id="UP000095286"/>
    </source>
</evidence>
<dbReference type="Proteomes" id="UP000095286">
    <property type="component" value="Unplaced"/>
</dbReference>
<organism evidence="1 2">
    <name type="scientific">Rhabditophanes sp. KR3021</name>
    <dbReference type="NCBI Taxonomy" id="114890"/>
    <lineage>
        <taxon>Eukaryota</taxon>
        <taxon>Metazoa</taxon>
        <taxon>Ecdysozoa</taxon>
        <taxon>Nematoda</taxon>
        <taxon>Chromadorea</taxon>
        <taxon>Rhabditida</taxon>
        <taxon>Tylenchina</taxon>
        <taxon>Panagrolaimomorpha</taxon>
        <taxon>Strongyloidoidea</taxon>
        <taxon>Alloionematidae</taxon>
        <taxon>Rhabditophanes</taxon>
    </lineage>
</organism>
<reference evidence="2" key="1">
    <citation type="submission" date="2016-11" db="UniProtKB">
        <authorList>
            <consortium name="WormBaseParasite"/>
        </authorList>
    </citation>
    <scope>IDENTIFICATION</scope>
    <source>
        <strain evidence="2">KR3021</strain>
    </source>
</reference>
<sequence>MPFVQLFSNQPDSTFNDEFDEQLTILLGNLLDKEPSRVNLLIVPNCRLTLGGDRSCKSIWLTIANCGVFEDRQVQIISREITKFLEEKTDINRECICIQFHDMAACKIARGGITLAERKAGLK</sequence>
<dbReference type="WBParaSite" id="RSKR_0000829900.1">
    <property type="protein sequence ID" value="RSKR_0000829900.1"/>
    <property type="gene ID" value="RSKR_0000829900"/>
</dbReference>